<feature type="transmembrane region" description="Helical" evidence="6">
    <location>
        <begin position="128"/>
        <end position="148"/>
    </location>
</feature>
<dbReference type="Proteomes" id="UP000183832">
    <property type="component" value="Unassembled WGS sequence"/>
</dbReference>
<protein>
    <submittedName>
        <fullName evidence="8">CLUMA_CG004380, isoform E</fullName>
    </submittedName>
</protein>
<name>A0A1J1HT04_9DIPT</name>
<feature type="domain" description="POPDC1-3" evidence="7">
    <location>
        <begin position="76"/>
        <end position="298"/>
    </location>
</feature>
<dbReference type="OrthoDB" id="425611at2759"/>
<comment type="similarity">
    <text evidence="2">Belongs to the popeye family.</text>
</comment>
<keyword evidence="3 6" id="KW-0812">Transmembrane</keyword>
<evidence type="ECO:0000256" key="1">
    <source>
        <dbReference type="ARBA" id="ARBA00004141"/>
    </source>
</evidence>
<dbReference type="GO" id="GO:0007507">
    <property type="term" value="P:heart development"/>
    <property type="evidence" value="ECO:0007669"/>
    <property type="project" value="TreeGrafter"/>
</dbReference>
<dbReference type="PANTHER" id="PTHR12101:SF1">
    <property type="entry name" value="BVES"/>
    <property type="match status" value="1"/>
</dbReference>
<keyword evidence="5 6" id="KW-0472">Membrane</keyword>
<evidence type="ECO:0000313" key="8">
    <source>
        <dbReference type="EMBL" id="CRK90682.1"/>
    </source>
</evidence>
<keyword evidence="4 6" id="KW-1133">Transmembrane helix</keyword>
<proteinExistence type="inferred from homology"/>
<dbReference type="GO" id="GO:0030552">
    <property type="term" value="F:cAMP binding"/>
    <property type="evidence" value="ECO:0007669"/>
    <property type="project" value="TreeGrafter"/>
</dbReference>
<evidence type="ECO:0000313" key="9">
    <source>
        <dbReference type="Proteomes" id="UP000183832"/>
    </source>
</evidence>
<dbReference type="GO" id="GO:0042383">
    <property type="term" value="C:sarcolemma"/>
    <property type="evidence" value="ECO:0007669"/>
    <property type="project" value="TreeGrafter"/>
</dbReference>
<gene>
    <name evidence="8" type="ORF">CLUMA_CG004380</name>
</gene>
<dbReference type="Pfam" id="PF04831">
    <property type="entry name" value="POPDC1-3"/>
    <property type="match status" value="1"/>
</dbReference>
<dbReference type="InterPro" id="IPR018490">
    <property type="entry name" value="cNMP-bd_dom_sf"/>
</dbReference>
<accession>A0A1J1HT04</accession>
<feature type="transmembrane region" description="Helical" evidence="6">
    <location>
        <begin position="102"/>
        <end position="122"/>
    </location>
</feature>
<dbReference type="SUPFAM" id="SSF51206">
    <property type="entry name" value="cAMP-binding domain-like"/>
    <property type="match status" value="1"/>
</dbReference>
<evidence type="ECO:0000256" key="3">
    <source>
        <dbReference type="ARBA" id="ARBA00022692"/>
    </source>
</evidence>
<dbReference type="EMBL" id="CVRI01000020">
    <property type="protein sequence ID" value="CRK90682.1"/>
    <property type="molecule type" value="Genomic_DNA"/>
</dbReference>
<dbReference type="AlphaFoldDB" id="A0A1J1HT04"/>
<evidence type="ECO:0000259" key="7">
    <source>
        <dbReference type="Pfam" id="PF04831"/>
    </source>
</evidence>
<keyword evidence="9" id="KW-1185">Reference proteome</keyword>
<organism evidence="8 9">
    <name type="scientific">Clunio marinus</name>
    <dbReference type="NCBI Taxonomy" id="568069"/>
    <lineage>
        <taxon>Eukaryota</taxon>
        <taxon>Metazoa</taxon>
        <taxon>Ecdysozoa</taxon>
        <taxon>Arthropoda</taxon>
        <taxon>Hexapoda</taxon>
        <taxon>Insecta</taxon>
        <taxon>Pterygota</taxon>
        <taxon>Neoptera</taxon>
        <taxon>Endopterygota</taxon>
        <taxon>Diptera</taxon>
        <taxon>Nematocera</taxon>
        <taxon>Chironomoidea</taxon>
        <taxon>Chironomidae</taxon>
        <taxon>Clunio</taxon>
    </lineage>
</organism>
<reference evidence="8 9" key="1">
    <citation type="submission" date="2015-04" db="EMBL/GenBank/DDBJ databases">
        <authorList>
            <person name="Syromyatnikov M.Y."/>
            <person name="Popov V.N."/>
        </authorList>
    </citation>
    <scope>NUCLEOTIDE SEQUENCE [LARGE SCALE GENOMIC DNA]</scope>
</reference>
<dbReference type="GO" id="GO:0051146">
    <property type="term" value="P:striated muscle cell differentiation"/>
    <property type="evidence" value="ECO:0007669"/>
    <property type="project" value="TreeGrafter"/>
</dbReference>
<dbReference type="InterPro" id="IPR006916">
    <property type="entry name" value="POPDC1-3"/>
</dbReference>
<evidence type="ECO:0000256" key="5">
    <source>
        <dbReference type="ARBA" id="ARBA00023136"/>
    </source>
</evidence>
<evidence type="ECO:0000256" key="4">
    <source>
        <dbReference type="ARBA" id="ARBA00022989"/>
    </source>
</evidence>
<evidence type="ECO:0000256" key="6">
    <source>
        <dbReference type="SAM" id="Phobius"/>
    </source>
</evidence>
<dbReference type="PANTHER" id="PTHR12101">
    <property type="entry name" value="POPEYE DOMAIN CONTAINING PROTEIN"/>
    <property type="match status" value="1"/>
</dbReference>
<comment type="subcellular location">
    <subcellularLocation>
        <location evidence="1">Membrane</location>
        <topology evidence="1">Multi-pass membrane protein</topology>
    </subcellularLocation>
</comment>
<dbReference type="STRING" id="568069.A0A1J1HT04"/>
<evidence type="ECO:0000256" key="2">
    <source>
        <dbReference type="ARBA" id="ARBA00007146"/>
    </source>
</evidence>
<sequence>MLLMALGLVETGSTDDVPTNQTFLEETLKISTNIDADESGGVVNNGNEAPDLVWTFVSQKLGSLIAGQCHSTYSLQPLYYHIGCAFFLLAFLAPSHRLGAALYMRCMLVFGCILFAMWSYLTECRPDVLLWSAIFILANLIHMVILICKLRPVKFDKEIEEVYVALFKPLRVSRRRFKKILSCLKAVRQLKHQEIYVQEKITKVDSLSLVLSGKFVVSQNQKALHIVFPHQFLDSPEYFGVSTDDYFQVSITAIDESKLLIWHRDKLKLSIITDEFLQVVFDHILGRDVVKKLMQVSQVSETMAQSNGFVTSHRAYDDDDKPMLLMKKSVDNQGNGLTALINKQLQAENPEHVPLITPSMAASKHQTPNAATSINISNNVTNGHGLIDNSDQPRPMSPVLLSSNTPAHIMRSRLNQYKVSGTFNNNIIVNFDGESETTTSASQVAVKGQTKKKDKKKTAVAEIVVKM</sequence>
<dbReference type="InterPro" id="IPR055272">
    <property type="entry name" value="POPDC1-3_dom"/>
</dbReference>
<dbReference type="GO" id="GO:0042391">
    <property type="term" value="P:regulation of membrane potential"/>
    <property type="evidence" value="ECO:0007669"/>
    <property type="project" value="TreeGrafter"/>
</dbReference>